<organism evidence="2 3">
    <name type="scientific">Mollisia scopiformis</name>
    <name type="common">Conifer needle endophyte fungus</name>
    <name type="synonym">Phialocephala scopiformis</name>
    <dbReference type="NCBI Taxonomy" id="149040"/>
    <lineage>
        <taxon>Eukaryota</taxon>
        <taxon>Fungi</taxon>
        <taxon>Dikarya</taxon>
        <taxon>Ascomycota</taxon>
        <taxon>Pezizomycotina</taxon>
        <taxon>Leotiomycetes</taxon>
        <taxon>Helotiales</taxon>
        <taxon>Mollisiaceae</taxon>
        <taxon>Mollisia</taxon>
    </lineage>
</organism>
<dbReference type="PANTHER" id="PTHR24148:SF78">
    <property type="entry name" value="HETEROKARYON INCOMPATIBILITY DOMAIN-CONTAINING PROTEIN"/>
    <property type="match status" value="1"/>
</dbReference>
<evidence type="ECO:0000313" key="2">
    <source>
        <dbReference type="EMBL" id="KUJ06566.1"/>
    </source>
</evidence>
<dbReference type="InterPro" id="IPR052895">
    <property type="entry name" value="HetReg/Transcr_Mod"/>
</dbReference>
<keyword evidence="3" id="KW-1185">Reference proteome</keyword>
<feature type="domain" description="Heterokaryon incompatibility" evidence="1">
    <location>
        <begin position="48"/>
        <end position="207"/>
    </location>
</feature>
<dbReference type="AlphaFoldDB" id="A0A132B2F4"/>
<dbReference type="OrthoDB" id="194358at2759"/>
<dbReference type="RefSeq" id="XP_018060921.1">
    <property type="nucleotide sequence ID" value="XM_018210278.1"/>
</dbReference>
<dbReference type="InterPro" id="IPR010730">
    <property type="entry name" value="HET"/>
</dbReference>
<name>A0A132B2F4_MOLSC</name>
<gene>
    <name evidence="2" type="ORF">LY89DRAFT_603033</name>
</gene>
<dbReference type="Proteomes" id="UP000070700">
    <property type="component" value="Unassembled WGS sequence"/>
</dbReference>
<dbReference type="PANTHER" id="PTHR24148">
    <property type="entry name" value="ANKYRIN REPEAT DOMAIN-CONTAINING PROTEIN 39 HOMOLOG-RELATED"/>
    <property type="match status" value="1"/>
</dbReference>
<sequence>MDTYKYEPLDLDKPAVRLLRLLRGELGDVVECDLFQGWIDRDDSGMPYDALSYTWGGTEKPNTIKVHGTAMHVTANLYSALQHLRLKDEDRILWIDAICIDQSNVHERRHQVQHMGEIYKGAEHVVVWLGEGDVATDLLMGTMKRLEERLLEVSGDWRRSAHLWIQPWTDLQSSDERTNTHHRSHLRHGMSSILKRSWFRRIWVLQEIAHARVATIICGNKSISARVFAQIPPLIGLVVDNHCQAILDIMPGFTCKESWWNEDRSLHKLLMKFGHSEASDKRDIIYALLGISSDASDSKILIPEYTKSVREVIRDTTSYI</sequence>
<proteinExistence type="predicted"/>
<dbReference type="InParanoid" id="A0A132B2F4"/>
<dbReference type="GeneID" id="28820004"/>
<accession>A0A132B2F4</accession>
<dbReference type="Pfam" id="PF06985">
    <property type="entry name" value="HET"/>
    <property type="match status" value="1"/>
</dbReference>
<dbReference type="KEGG" id="psco:LY89DRAFT_603033"/>
<reference evidence="2 3" key="1">
    <citation type="submission" date="2015-10" db="EMBL/GenBank/DDBJ databases">
        <title>Full genome of DAOMC 229536 Phialocephala scopiformis, a fungal endophyte of spruce producing the potent anti-insectan compound rugulosin.</title>
        <authorList>
            <consortium name="DOE Joint Genome Institute"/>
            <person name="Walker A.K."/>
            <person name="Frasz S.L."/>
            <person name="Seifert K.A."/>
            <person name="Miller J.D."/>
            <person name="Mondo S.J."/>
            <person name="Labutti K."/>
            <person name="Lipzen A."/>
            <person name="Dockter R."/>
            <person name="Kennedy M."/>
            <person name="Grigoriev I.V."/>
            <person name="Spatafora J.W."/>
        </authorList>
    </citation>
    <scope>NUCLEOTIDE SEQUENCE [LARGE SCALE GENOMIC DNA]</scope>
    <source>
        <strain evidence="2 3">CBS 120377</strain>
    </source>
</reference>
<feature type="non-terminal residue" evidence="2">
    <location>
        <position position="320"/>
    </location>
</feature>
<protein>
    <submittedName>
        <fullName evidence="2">HET-domain-containing protein</fullName>
    </submittedName>
</protein>
<evidence type="ECO:0000313" key="3">
    <source>
        <dbReference type="Proteomes" id="UP000070700"/>
    </source>
</evidence>
<dbReference type="EMBL" id="KQ947445">
    <property type="protein sequence ID" value="KUJ06566.1"/>
    <property type="molecule type" value="Genomic_DNA"/>
</dbReference>
<evidence type="ECO:0000259" key="1">
    <source>
        <dbReference type="Pfam" id="PF06985"/>
    </source>
</evidence>